<proteinExistence type="predicted"/>
<dbReference type="eggNOG" id="arCOG07569">
    <property type="taxonomic scope" value="Archaea"/>
</dbReference>
<dbReference type="Pfam" id="PF24366">
    <property type="entry name" value="DUF7522"/>
    <property type="match status" value="1"/>
</dbReference>
<accession>L9VGP5</accession>
<dbReference type="EMBL" id="AOHW01000052">
    <property type="protein sequence ID" value="ELY36259.1"/>
    <property type="molecule type" value="Genomic_DNA"/>
</dbReference>
<dbReference type="RefSeq" id="WP_006092657.1">
    <property type="nucleotide sequence ID" value="NZ_AOHW01000052.1"/>
</dbReference>
<dbReference type="OrthoDB" id="256252at2157"/>
<gene>
    <name evidence="1" type="ORF">C496_21934</name>
</gene>
<dbReference type="InterPro" id="IPR055944">
    <property type="entry name" value="DUF7522"/>
</dbReference>
<organism evidence="1 2">
    <name type="scientific">Natronorubrum tibetense GA33</name>
    <dbReference type="NCBI Taxonomy" id="1114856"/>
    <lineage>
        <taxon>Archaea</taxon>
        <taxon>Methanobacteriati</taxon>
        <taxon>Methanobacteriota</taxon>
        <taxon>Stenosarchaea group</taxon>
        <taxon>Halobacteria</taxon>
        <taxon>Halobacteriales</taxon>
        <taxon>Natrialbaceae</taxon>
        <taxon>Natronorubrum</taxon>
    </lineage>
</organism>
<dbReference type="AlphaFoldDB" id="L9VGP5"/>
<reference evidence="1 2" key="1">
    <citation type="journal article" date="2014" name="PLoS Genet.">
        <title>Phylogenetically driven sequencing of extremely halophilic archaea reveals strategies for static and dynamic osmo-response.</title>
        <authorList>
            <person name="Becker E.A."/>
            <person name="Seitzer P.M."/>
            <person name="Tritt A."/>
            <person name="Larsen D."/>
            <person name="Krusor M."/>
            <person name="Yao A.I."/>
            <person name="Wu D."/>
            <person name="Madern D."/>
            <person name="Eisen J.A."/>
            <person name="Darling A.E."/>
            <person name="Facciotti M.T."/>
        </authorList>
    </citation>
    <scope>NUCLEOTIDE SEQUENCE [LARGE SCALE GENOMIC DNA]</scope>
    <source>
        <strain evidence="1 2">GA33</strain>
    </source>
</reference>
<sequence>MSDATIDPTFADELKSVCRTTVGDELRSITYFTEADVEQLYLRSDLDQTADLVGFADHERLGFRSQSAYRNTQLGEYGATIRMFENGYLSRVIRGPHGVWVTTDSMSMDRFEELTSALESVLDQFADDVDTESE</sequence>
<dbReference type="Proteomes" id="UP000011599">
    <property type="component" value="Unassembled WGS sequence"/>
</dbReference>
<evidence type="ECO:0000313" key="1">
    <source>
        <dbReference type="EMBL" id="ELY36259.1"/>
    </source>
</evidence>
<name>L9VGP5_9EURY</name>
<evidence type="ECO:0000313" key="2">
    <source>
        <dbReference type="Proteomes" id="UP000011599"/>
    </source>
</evidence>
<comment type="caution">
    <text evidence="1">The sequence shown here is derived from an EMBL/GenBank/DDBJ whole genome shotgun (WGS) entry which is preliminary data.</text>
</comment>
<keyword evidence="2" id="KW-1185">Reference proteome</keyword>
<protein>
    <submittedName>
        <fullName evidence="1">Uncharacterized protein</fullName>
    </submittedName>
</protein>
<dbReference type="PATRIC" id="fig|1114856.3.peg.4531"/>